<evidence type="ECO:0000313" key="2">
    <source>
        <dbReference type="Proteomes" id="UP000198856"/>
    </source>
</evidence>
<protein>
    <submittedName>
        <fullName evidence="1">Uncharacterized protein</fullName>
    </submittedName>
</protein>
<dbReference type="OrthoDB" id="313151at2157"/>
<dbReference type="AlphaFoldDB" id="A0A1G8W914"/>
<dbReference type="RefSeq" id="WP_092702458.1">
    <property type="nucleotide sequence ID" value="NZ_FNFC01000008.1"/>
</dbReference>
<dbReference type="Proteomes" id="UP000198856">
    <property type="component" value="Unassembled WGS sequence"/>
</dbReference>
<sequence length="158" mass="17125">MGVVEQSQETVEEYLSALEESYRSFPVNQTTVAVAVEKYQRERERAVAGSVDSYAKVTNEADDVLHLEEDGDLRLPSARTSDGEIGRATVDAVEHSTGVTPRIDGIEQATILGIHDTGSAHETVFRLAVIFEATRQAGSPNADAVWHSTAEIPEIVVS</sequence>
<dbReference type="EMBL" id="FNFC01000008">
    <property type="protein sequence ID" value="SDJ74771.1"/>
    <property type="molecule type" value="Genomic_DNA"/>
</dbReference>
<evidence type="ECO:0000313" key="1">
    <source>
        <dbReference type="EMBL" id="SDJ74771.1"/>
    </source>
</evidence>
<organism evidence="1 2">
    <name type="scientific">Halovenus aranensis</name>
    <dbReference type="NCBI Taxonomy" id="890420"/>
    <lineage>
        <taxon>Archaea</taxon>
        <taxon>Methanobacteriati</taxon>
        <taxon>Methanobacteriota</taxon>
        <taxon>Stenosarchaea group</taxon>
        <taxon>Halobacteria</taxon>
        <taxon>Halobacteriales</taxon>
        <taxon>Haloarculaceae</taxon>
        <taxon>Halovenus</taxon>
    </lineage>
</organism>
<accession>A0A1G8W914</accession>
<reference evidence="1 2" key="1">
    <citation type="submission" date="2016-10" db="EMBL/GenBank/DDBJ databases">
        <authorList>
            <person name="de Groot N.N."/>
        </authorList>
    </citation>
    <scope>NUCLEOTIDE SEQUENCE [LARGE SCALE GENOMIC DNA]</scope>
    <source>
        <strain evidence="1 2">IBRC-M10015</strain>
    </source>
</reference>
<gene>
    <name evidence="1" type="ORF">SAMN05216226_108145</name>
</gene>
<keyword evidence="2" id="KW-1185">Reference proteome</keyword>
<name>A0A1G8W914_9EURY</name>
<proteinExistence type="predicted"/>